<evidence type="ECO:0000313" key="3">
    <source>
        <dbReference type="Proteomes" id="UP000324222"/>
    </source>
</evidence>
<sequence length="60" mass="6461">MEVQQATPLVLCTRSLVETLNSLSPPARQPFITEARLHDAPHPPAAGPALQYAQAADITR</sequence>
<gene>
    <name evidence="2" type="ORF">E2C01_055993</name>
</gene>
<evidence type="ECO:0000313" key="2">
    <source>
        <dbReference type="EMBL" id="MPC61916.1"/>
    </source>
</evidence>
<feature type="compositionally biased region" description="Low complexity" evidence="1">
    <location>
        <begin position="47"/>
        <end position="60"/>
    </location>
</feature>
<organism evidence="2 3">
    <name type="scientific">Portunus trituberculatus</name>
    <name type="common">Swimming crab</name>
    <name type="synonym">Neptunus trituberculatus</name>
    <dbReference type="NCBI Taxonomy" id="210409"/>
    <lineage>
        <taxon>Eukaryota</taxon>
        <taxon>Metazoa</taxon>
        <taxon>Ecdysozoa</taxon>
        <taxon>Arthropoda</taxon>
        <taxon>Crustacea</taxon>
        <taxon>Multicrustacea</taxon>
        <taxon>Malacostraca</taxon>
        <taxon>Eumalacostraca</taxon>
        <taxon>Eucarida</taxon>
        <taxon>Decapoda</taxon>
        <taxon>Pleocyemata</taxon>
        <taxon>Brachyura</taxon>
        <taxon>Eubrachyura</taxon>
        <taxon>Portunoidea</taxon>
        <taxon>Portunidae</taxon>
        <taxon>Portuninae</taxon>
        <taxon>Portunus</taxon>
    </lineage>
</organism>
<accession>A0A5B7GW71</accession>
<dbReference type="Proteomes" id="UP000324222">
    <property type="component" value="Unassembled WGS sequence"/>
</dbReference>
<proteinExistence type="predicted"/>
<keyword evidence="3" id="KW-1185">Reference proteome</keyword>
<reference evidence="2 3" key="1">
    <citation type="submission" date="2019-05" db="EMBL/GenBank/DDBJ databases">
        <title>Another draft genome of Portunus trituberculatus and its Hox gene families provides insights of decapod evolution.</title>
        <authorList>
            <person name="Jeong J.-H."/>
            <person name="Song I."/>
            <person name="Kim S."/>
            <person name="Choi T."/>
            <person name="Kim D."/>
            <person name="Ryu S."/>
            <person name="Kim W."/>
        </authorList>
    </citation>
    <scope>NUCLEOTIDE SEQUENCE [LARGE SCALE GENOMIC DNA]</scope>
    <source>
        <tissue evidence="2">Muscle</tissue>
    </source>
</reference>
<name>A0A5B7GW71_PORTR</name>
<dbReference type="AlphaFoldDB" id="A0A5B7GW71"/>
<dbReference type="EMBL" id="VSRR010019096">
    <property type="protein sequence ID" value="MPC61916.1"/>
    <property type="molecule type" value="Genomic_DNA"/>
</dbReference>
<evidence type="ECO:0000256" key="1">
    <source>
        <dbReference type="SAM" id="MobiDB-lite"/>
    </source>
</evidence>
<comment type="caution">
    <text evidence="2">The sequence shown here is derived from an EMBL/GenBank/DDBJ whole genome shotgun (WGS) entry which is preliminary data.</text>
</comment>
<feature type="region of interest" description="Disordered" evidence="1">
    <location>
        <begin position="40"/>
        <end position="60"/>
    </location>
</feature>
<protein>
    <submittedName>
        <fullName evidence="2">Uncharacterized protein</fullName>
    </submittedName>
</protein>